<accession>A0A833LVM8</accession>
<reference evidence="1 2" key="1">
    <citation type="submission" date="2019-10" db="EMBL/GenBank/DDBJ databases">
        <title>Extracellular Electron Transfer in a Candidatus Methanoperedens spp. Enrichment Culture.</title>
        <authorList>
            <person name="Berger S."/>
            <person name="Rangel Shaw D."/>
            <person name="Berben T."/>
            <person name="In 'T Zandt M."/>
            <person name="Frank J."/>
            <person name="Reimann J."/>
            <person name="Jetten M.S.M."/>
            <person name="Welte C.U."/>
        </authorList>
    </citation>
    <scope>NUCLEOTIDE SEQUENCE [LARGE SCALE GENOMIC DNA]</scope>
    <source>
        <strain evidence="1">SB12</strain>
    </source>
</reference>
<dbReference type="Proteomes" id="UP000460298">
    <property type="component" value="Unassembled WGS sequence"/>
</dbReference>
<evidence type="ECO:0000313" key="2">
    <source>
        <dbReference type="Proteomes" id="UP000460298"/>
    </source>
</evidence>
<evidence type="ECO:0000313" key="1">
    <source>
        <dbReference type="EMBL" id="KAB2929147.1"/>
    </source>
</evidence>
<proteinExistence type="predicted"/>
<protein>
    <submittedName>
        <fullName evidence="1">Uncharacterized protein</fullName>
    </submittedName>
</protein>
<name>A0A833LVM8_9LEPT</name>
<dbReference type="AlphaFoldDB" id="A0A833LVM8"/>
<dbReference type="EMBL" id="WBUI01000036">
    <property type="protein sequence ID" value="KAB2929147.1"/>
    <property type="molecule type" value="Genomic_DNA"/>
</dbReference>
<comment type="caution">
    <text evidence="1">The sequence shown here is derived from an EMBL/GenBank/DDBJ whole genome shotgun (WGS) entry which is preliminary data.</text>
</comment>
<organism evidence="1 2">
    <name type="scientific">Leptonema illini</name>
    <dbReference type="NCBI Taxonomy" id="183"/>
    <lineage>
        <taxon>Bacteria</taxon>
        <taxon>Pseudomonadati</taxon>
        <taxon>Spirochaetota</taxon>
        <taxon>Spirochaetia</taxon>
        <taxon>Leptospirales</taxon>
        <taxon>Leptospiraceae</taxon>
        <taxon>Leptonema</taxon>
    </lineage>
</organism>
<gene>
    <name evidence="1" type="ORF">F9K24_20700</name>
</gene>
<sequence length="166" mass="18872">MKTTHSEDEELPVIRFYRPFIKLSFAGEVAKYATLLDVWELHTENLSDLFLGFDIAAPGGHGRIPEGPKAGLVFMKCSDQKLHSADLFITLRKIGSLEKYRALIGKTFKIQIDSQESCATCAFGGPAQEYDINKTLVNTDRIHCSNQDVRDIYHSPDDFCFRFHQR</sequence>